<evidence type="ECO:0000256" key="4">
    <source>
        <dbReference type="ARBA" id="ARBA00023180"/>
    </source>
</evidence>
<reference evidence="6 7" key="1">
    <citation type="submission" date="2024-05" db="EMBL/GenBank/DDBJ databases">
        <title>De novo assembly of an allotetraploid wild potato.</title>
        <authorList>
            <person name="Hosaka A.J."/>
        </authorList>
    </citation>
    <scope>NUCLEOTIDE SEQUENCE [LARGE SCALE GENOMIC DNA]</scope>
    <source>
        <tissue evidence="6">Young leaves</tissue>
    </source>
</reference>
<keyword evidence="4" id="KW-0325">Glycoprotein</keyword>
<dbReference type="GO" id="GO:0016787">
    <property type="term" value="F:hydrolase activity"/>
    <property type="evidence" value="ECO:0007669"/>
    <property type="project" value="UniProtKB-KW"/>
</dbReference>
<dbReference type="Gene3D" id="3.40.50.1110">
    <property type="entry name" value="SGNH hydrolase"/>
    <property type="match status" value="1"/>
</dbReference>
<evidence type="ECO:0000256" key="2">
    <source>
        <dbReference type="ARBA" id="ARBA00022729"/>
    </source>
</evidence>
<keyword evidence="7" id="KW-1185">Reference proteome</keyword>
<dbReference type="InterPro" id="IPR001087">
    <property type="entry name" value="GDSL"/>
</dbReference>
<comment type="similarity">
    <text evidence="1">Belongs to the 'GDSL' lipolytic enzyme family.</text>
</comment>
<feature type="chain" id="PRO_5044894226" description="GDSL esterase/lipase" evidence="5">
    <location>
        <begin position="20"/>
        <end position="375"/>
    </location>
</feature>
<keyword evidence="2 5" id="KW-0732">Signal</keyword>
<evidence type="ECO:0008006" key="8">
    <source>
        <dbReference type="Google" id="ProtNLM"/>
    </source>
</evidence>
<dbReference type="InterPro" id="IPR036514">
    <property type="entry name" value="SGNH_hydro_sf"/>
</dbReference>
<protein>
    <recommendedName>
        <fullName evidence="8">GDSL esterase/lipase</fullName>
    </recommendedName>
</protein>
<evidence type="ECO:0000256" key="3">
    <source>
        <dbReference type="ARBA" id="ARBA00022801"/>
    </source>
</evidence>
<dbReference type="PANTHER" id="PTHR22835:SF656">
    <property type="entry name" value="LANATOSIDE 15'-O-ACETYLESTERASE"/>
    <property type="match status" value="1"/>
</dbReference>
<organism evidence="6 7">
    <name type="scientific">Solanum stoloniferum</name>
    <dbReference type="NCBI Taxonomy" id="62892"/>
    <lineage>
        <taxon>Eukaryota</taxon>
        <taxon>Viridiplantae</taxon>
        <taxon>Streptophyta</taxon>
        <taxon>Embryophyta</taxon>
        <taxon>Tracheophyta</taxon>
        <taxon>Spermatophyta</taxon>
        <taxon>Magnoliopsida</taxon>
        <taxon>eudicotyledons</taxon>
        <taxon>Gunneridae</taxon>
        <taxon>Pentapetalae</taxon>
        <taxon>asterids</taxon>
        <taxon>lamiids</taxon>
        <taxon>Solanales</taxon>
        <taxon>Solanaceae</taxon>
        <taxon>Solanoideae</taxon>
        <taxon>Solaneae</taxon>
        <taxon>Solanum</taxon>
    </lineage>
</organism>
<evidence type="ECO:0000313" key="7">
    <source>
        <dbReference type="Proteomes" id="UP001627284"/>
    </source>
</evidence>
<comment type="caution">
    <text evidence="6">The sequence shown here is derived from an EMBL/GenBank/DDBJ whole genome shotgun (WGS) entry which is preliminary data.</text>
</comment>
<sequence length="375" mass="41189">MTTLRAITLLLFMVAATECKQCAFKAIFNFGDSNTDTGGFWAAFPAQAPPHGMTYFNKPVGRATDGRVVVDFLAQALELPFLSPYLQSIGSDYKHGANFATLASTVRFPQTSLFVTGVSPFSLEIQLRQMKEFKVKVDELPRKGKSNLPSPNIFGKSLYTFYIGQNDFTGNLARLGISGVKEFLPQVVSQIASTIKEIYALGGRTFWVLNLAPIGCYPAFLVQLPHNTSDIDQFGCLISYNNAVVDYNNMLKAALAKTRKDLADANVVYVDTHTVLLELFQHPASHGLRYGTKACCGYGGGLYNYNQQVFCGNTKQVNGKTVTAKACKDPQNYVSWDGIHATDAANKLTAYAILNGTYFDPPFPLHKYCDIQPIG</sequence>
<proteinExistence type="inferred from homology"/>
<name>A0ABD2VMS4_9SOLN</name>
<gene>
    <name evidence="6" type="ORF">AABB24_001530</name>
</gene>
<evidence type="ECO:0000313" key="6">
    <source>
        <dbReference type="EMBL" id="KAL3381453.1"/>
    </source>
</evidence>
<dbReference type="EMBL" id="JBJKTR010000001">
    <property type="protein sequence ID" value="KAL3381453.1"/>
    <property type="molecule type" value="Genomic_DNA"/>
</dbReference>
<feature type="signal peptide" evidence="5">
    <location>
        <begin position="1"/>
        <end position="19"/>
    </location>
</feature>
<dbReference type="Proteomes" id="UP001627284">
    <property type="component" value="Unassembled WGS sequence"/>
</dbReference>
<evidence type="ECO:0000256" key="1">
    <source>
        <dbReference type="ARBA" id="ARBA00008668"/>
    </source>
</evidence>
<dbReference type="SUPFAM" id="SSF52266">
    <property type="entry name" value="SGNH hydrolase"/>
    <property type="match status" value="1"/>
</dbReference>
<dbReference type="InterPro" id="IPR035669">
    <property type="entry name" value="SGNH_plant_lipase-like"/>
</dbReference>
<dbReference type="PANTHER" id="PTHR22835">
    <property type="entry name" value="ZINC FINGER FYVE DOMAIN CONTAINING PROTEIN"/>
    <property type="match status" value="1"/>
</dbReference>
<dbReference type="CDD" id="cd01837">
    <property type="entry name" value="SGNH_plant_lipase_like"/>
    <property type="match status" value="1"/>
</dbReference>
<keyword evidence="3" id="KW-0378">Hydrolase</keyword>
<accession>A0ABD2VMS4</accession>
<dbReference type="Pfam" id="PF00657">
    <property type="entry name" value="Lipase_GDSL"/>
    <property type="match status" value="1"/>
</dbReference>
<evidence type="ECO:0000256" key="5">
    <source>
        <dbReference type="SAM" id="SignalP"/>
    </source>
</evidence>
<dbReference type="AlphaFoldDB" id="A0ABD2VMS4"/>